<evidence type="ECO:0000313" key="3">
    <source>
        <dbReference type="Proteomes" id="UP000010798"/>
    </source>
</evidence>
<keyword evidence="3" id="KW-1185">Reference proteome</keyword>
<feature type="transmembrane region" description="Helical" evidence="1">
    <location>
        <begin position="21"/>
        <end position="40"/>
    </location>
</feature>
<gene>
    <name evidence="2" type="ordered locus">Sinac_2865</name>
</gene>
<evidence type="ECO:0000256" key="1">
    <source>
        <dbReference type="SAM" id="Phobius"/>
    </source>
</evidence>
<keyword evidence="1" id="KW-0812">Transmembrane</keyword>
<dbReference type="InterPro" id="IPR011468">
    <property type="entry name" value="DUF1574"/>
</dbReference>
<organism evidence="2 3">
    <name type="scientific">Singulisphaera acidiphila (strain ATCC BAA-1392 / DSM 18658 / VKM B-2454 / MOB10)</name>
    <dbReference type="NCBI Taxonomy" id="886293"/>
    <lineage>
        <taxon>Bacteria</taxon>
        <taxon>Pseudomonadati</taxon>
        <taxon>Planctomycetota</taxon>
        <taxon>Planctomycetia</taxon>
        <taxon>Isosphaerales</taxon>
        <taxon>Isosphaeraceae</taxon>
        <taxon>Singulisphaera</taxon>
    </lineage>
</organism>
<dbReference type="eggNOG" id="COG2755">
    <property type="taxonomic scope" value="Bacteria"/>
</dbReference>
<dbReference type="RefSeq" id="WP_015246305.1">
    <property type="nucleotide sequence ID" value="NC_019892.1"/>
</dbReference>
<dbReference type="HOGENOM" id="CLU_729362_0_0_0"/>
<proteinExistence type="predicted"/>
<keyword evidence="1" id="KW-0472">Membrane</keyword>
<dbReference type="AlphaFoldDB" id="L0DE67"/>
<evidence type="ECO:0000313" key="2">
    <source>
        <dbReference type="EMBL" id="AGA27155.1"/>
    </source>
</evidence>
<dbReference type="Pfam" id="PF07611">
    <property type="entry name" value="DUF1574"/>
    <property type="match status" value="1"/>
</dbReference>
<dbReference type="KEGG" id="saci:Sinac_2865"/>
<reference evidence="2 3" key="1">
    <citation type="submission" date="2012-02" db="EMBL/GenBank/DDBJ databases">
        <title>Complete sequence of chromosome of Singulisphaera acidiphila DSM 18658.</title>
        <authorList>
            <consortium name="US DOE Joint Genome Institute (JGI-PGF)"/>
            <person name="Lucas S."/>
            <person name="Copeland A."/>
            <person name="Lapidus A."/>
            <person name="Glavina del Rio T."/>
            <person name="Dalin E."/>
            <person name="Tice H."/>
            <person name="Bruce D."/>
            <person name="Goodwin L."/>
            <person name="Pitluck S."/>
            <person name="Peters L."/>
            <person name="Ovchinnikova G."/>
            <person name="Chertkov O."/>
            <person name="Kyrpides N."/>
            <person name="Mavromatis K."/>
            <person name="Ivanova N."/>
            <person name="Brettin T."/>
            <person name="Detter J.C."/>
            <person name="Han C."/>
            <person name="Larimer F."/>
            <person name="Land M."/>
            <person name="Hauser L."/>
            <person name="Markowitz V."/>
            <person name="Cheng J.-F."/>
            <person name="Hugenholtz P."/>
            <person name="Woyke T."/>
            <person name="Wu D."/>
            <person name="Tindall B."/>
            <person name="Pomrenke H."/>
            <person name="Brambilla E."/>
            <person name="Klenk H.-P."/>
            <person name="Eisen J.A."/>
        </authorList>
    </citation>
    <scope>NUCLEOTIDE SEQUENCE [LARGE SCALE GENOMIC DNA]</scope>
    <source>
        <strain evidence="3">ATCC BAA-1392 / DSM 18658 / VKM B-2454 / MOB10</strain>
    </source>
</reference>
<name>L0DE67_SINAD</name>
<dbReference type="OrthoDB" id="267646at2"/>
<dbReference type="Proteomes" id="UP000010798">
    <property type="component" value="Chromosome"/>
</dbReference>
<protein>
    <submittedName>
        <fullName evidence="2">Uncharacterized protein</fullName>
    </submittedName>
</protein>
<accession>L0DE67</accession>
<dbReference type="EMBL" id="CP003364">
    <property type="protein sequence ID" value="AGA27155.1"/>
    <property type="molecule type" value="Genomic_DNA"/>
</dbReference>
<sequence>MRETAGESRGEVRGSRCPRGFLGMLGLLLAIELFFSRASLDLARPEYWLWYATGRSARHETKNAEILCLGTSQTSYGVVPQVLEERLGRRTYNLAMCSSPPQADYYLLKRALDSGAKPKALVLDLHPHLMKNDYWGCIRFFPNLLSASESIDMGWTASDPDFTTEVLLAKAFPSINNRFDIRNAIMATLDGKPCSMRKPTLTSLWNRVNNQGAMILAPGTETTPPRALTPTDHEWLAPPAWKHEHINTLYVRRLLKLAAANDITVFLLLPPLDARLQQLREEKGLASSFEAFARGLQAHHSNLVVVDGSHSGYPASAFADAMHVSRTGAISMTCDLGEILRPYLEGNPRPSSRWFALPPYREQKSHAMIVNIAEVKETSLPWKVTR</sequence>
<keyword evidence="1" id="KW-1133">Transmembrane helix</keyword>